<dbReference type="PANTHER" id="PTHR43798:SF33">
    <property type="entry name" value="HYDROLASE, PUTATIVE (AFU_ORTHOLOGUE AFUA_2G14860)-RELATED"/>
    <property type="match status" value="1"/>
</dbReference>
<dbReference type="PRINTS" id="PR00111">
    <property type="entry name" value="ABHYDROLASE"/>
</dbReference>
<dbReference type="EMBL" id="FQ312005">
    <property type="protein sequence ID" value="CBW25361.1"/>
    <property type="molecule type" value="Genomic_DNA"/>
</dbReference>
<dbReference type="GO" id="GO:0046464">
    <property type="term" value="P:acylglycerol catabolic process"/>
    <property type="evidence" value="ECO:0007669"/>
    <property type="project" value="TreeGrafter"/>
</dbReference>
<organism evidence="2 3">
    <name type="scientific">Halobacteriovorax marinus (strain ATCC BAA-682 / DSM 15412 / SJ)</name>
    <name type="common">Bacteriovorax marinus</name>
    <dbReference type="NCBI Taxonomy" id="862908"/>
    <lineage>
        <taxon>Bacteria</taxon>
        <taxon>Pseudomonadati</taxon>
        <taxon>Bdellovibrionota</taxon>
        <taxon>Bacteriovoracia</taxon>
        <taxon>Bacteriovoracales</taxon>
        <taxon>Halobacteriovoraceae</taxon>
        <taxon>Halobacteriovorax</taxon>
    </lineage>
</organism>
<dbReference type="SUPFAM" id="SSF53474">
    <property type="entry name" value="alpha/beta-Hydrolases"/>
    <property type="match status" value="1"/>
</dbReference>
<dbReference type="PATRIC" id="fig|862908.3.peg.427"/>
<dbReference type="Pfam" id="PF00561">
    <property type="entry name" value="Abhydrolase_1"/>
    <property type="match status" value="1"/>
</dbReference>
<dbReference type="AlphaFoldDB" id="E1X421"/>
<sequence>MTPIFKGVIMNKILLILLGLTLVSCASTNKLKFDSELTGFDYPHEVKTFNFTSQRQNLAMRYMDIGSENEKVAVLLHGKNFSGYYWERVMNELNSKGYRVIVPDQIGFGKSTKPESYQYSFAQLATNTHALLSSLGIKKFTVVGHSMGGMLAVHIATMFKNEVSKLVLVNPIGLETYLDLVEFKDPEFFYGNELKKTVEMFRNYQKKNYYDGDWNETYEELLTPFKGWKNGNDWDLVAWNNALTYSPIFSDDIVEKFSKVSAPIYLINGTRDKTGPGRGWKRPGVTKVMGDYKKLGKAIKKKNRKVKLIELKGLGHMPQFEDYDTFSKVFYPIF</sequence>
<dbReference type="PROSITE" id="PS51257">
    <property type="entry name" value="PROKAR_LIPOPROTEIN"/>
    <property type="match status" value="1"/>
</dbReference>
<dbReference type="KEGG" id="bmx:BMS_0447"/>
<keyword evidence="2" id="KW-0378">Hydrolase</keyword>
<evidence type="ECO:0000313" key="2">
    <source>
        <dbReference type="EMBL" id="CBW25361.1"/>
    </source>
</evidence>
<evidence type="ECO:0000313" key="3">
    <source>
        <dbReference type="Proteomes" id="UP000008963"/>
    </source>
</evidence>
<dbReference type="STRING" id="862908.BMS_0447"/>
<dbReference type="PRINTS" id="PR00412">
    <property type="entry name" value="EPOXHYDRLASE"/>
</dbReference>
<reference evidence="3" key="1">
    <citation type="journal article" date="2013" name="ISME J.">
        <title>A small predatory core genome in the divergent marine Bacteriovorax marinus SJ and the terrestrial Bdellovibrio bacteriovorus.</title>
        <authorList>
            <person name="Crossman L.C."/>
            <person name="Chen H."/>
            <person name="Cerdeno-Tarraga A.M."/>
            <person name="Brooks K."/>
            <person name="Quail M.A."/>
            <person name="Pineiro S.A."/>
            <person name="Hobley L."/>
            <person name="Sockett R.E."/>
            <person name="Bentley S.D."/>
            <person name="Parkhill J."/>
            <person name="Williams H.N."/>
            <person name="Stine O.C."/>
        </authorList>
    </citation>
    <scope>NUCLEOTIDE SEQUENCE [LARGE SCALE GENOMIC DNA]</scope>
    <source>
        <strain evidence="3">ATCC BAA-682 / DSM 15412 / SJ</strain>
    </source>
</reference>
<feature type="domain" description="AB hydrolase-1" evidence="1">
    <location>
        <begin position="74"/>
        <end position="193"/>
    </location>
</feature>
<dbReference type="Gene3D" id="3.40.50.1820">
    <property type="entry name" value="alpha/beta hydrolase"/>
    <property type="match status" value="1"/>
</dbReference>
<dbReference type="Proteomes" id="UP000008963">
    <property type="component" value="Chromosome"/>
</dbReference>
<proteinExistence type="predicted"/>
<evidence type="ECO:0000259" key="1">
    <source>
        <dbReference type="Pfam" id="PF00561"/>
    </source>
</evidence>
<dbReference type="GO" id="GO:0047372">
    <property type="term" value="F:monoacylglycerol lipase activity"/>
    <property type="evidence" value="ECO:0007669"/>
    <property type="project" value="TreeGrafter"/>
</dbReference>
<dbReference type="PANTHER" id="PTHR43798">
    <property type="entry name" value="MONOACYLGLYCEROL LIPASE"/>
    <property type="match status" value="1"/>
</dbReference>
<dbReference type="InterPro" id="IPR029058">
    <property type="entry name" value="AB_hydrolase_fold"/>
</dbReference>
<dbReference type="InterPro" id="IPR000073">
    <property type="entry name" value="AB_hydrolase_1"/>
</dbReference>
<name>E1X421_HALMS</name>
<dbReference type="HOGENOM" id="CLU_020336_2_0_7"/>
<keyword evidence="3" id="KW-1185">Reference proteome</keyword>
<gene>
    <name evidence="2" type="ordered locus">BMS_0447</name>
</gene>
<dbReference type="InterPro" id="IPR050266">
    <property type="entry name" value="AB_hydrolase_sf"/>
</dbReference>
<dbReference type="eggNOG" id="COG0596">
    <property type="taxonomic scope" value="Bacteria"/>
</dbReference>
<dbReference type="GO" id="GO:0016020">
    <property type="term" value="C:membrane"/>
    <property type="evidence" value="ECO:0007669"/>
    <property type="project" value="TreeGrafter"/>
</dbReference>
<protein>
    <submittedName>
        <fullName evidence="2">Hydrolase</fullName>
    </submittedName>
</protein>
<dbReference type="InterPro" id="IPR000639">
    <property type="entry name" value="Epox_hydrolase-like"/>
</dbReference>
<accession>E1X421</accession>